<dbReference type="Pfam" id="PF12172">
    <property type="entry name" value="zf-ChsH2"/>
    <property type="match status" value="1"/>
</dbReference>
<comment type="caution">
    <text evidence="3">The sequence shown here is derived from an EMBL/GenBank/DDBJ whole genome shotgun (WGS) entry which is preliminary data.</text>
</comment>
<evidence type="ECO:0000259" key="2">
    <source>
        <dbReference type="Pfam" id="PF12172"/>
    </source>
</evidence>
<protein>
    <recommendedName>
        <fullName evidence="5">DNA-binding protein</fullName>
    </recommendedName>
</protein>
<evidence type="ECO:0008006" key="5">
    <source>
        <dbReference type="Google" id="ProtNLM"/>
    </source>
</evidence>
<dbReference type="Gene3D" id="6.10.30.10">
    <property type="match status" value="1"/>
</dbReference>
<dbReference type="PANTHER" id="PTHR34075:SF5">
    <property type="entry name" value="BLR3430 PROTEIN"/>
    <property type="match status" value="1"/>
</dbReference>
<dbReference type="InterPro" id="IPR012340">
    <property type="entry name" value="NA-bd_OB-fold"/>
</dbReference>
<dbReference type="PANTHER" id="PTHR34075">
    <property type="entry name" value="BLR3430 PROTEIN"/>
    <property type="match status" value="1"/>
</dbReference>
<dbReference type="SUPFAM" id="SSF50249">
    <property type="entry name" value="Nucleic acid-binding proteins"/>
    <property type="match status" value="1"/>
</dbReference>
<reference evidence="3" key="1">
    <citation type="submission" date="2012-09" db="EMBL/GenBank/DDBJ databases">
        <title>Genome Sequence of alkane-degrading Bacterium Alcanivorax balearicus MACL04.</title>
        <authorList>
            <person name="Lai Q."/>
            <person name="Shao Z."/>
        </authorList>
    </citation>
    <scope>NUCLEOTIDE SEQUENCE</scope>
    <source>
        <strain evidence="3">MACL04</strain>
    </source>
</reference>
<evidence type="ECO:0000313" key="3">
    <source>
        <dbReference type="EMBL" id="MCU5783462.1"/>
    </source>
</evidence>
<dbReference type="Pfam" id="PF01796">
    <property type="entry name" value="OB_ChsH2_C"/>
    <property type="match status" value="1"/>
</dbReference>
<name>A0ABT2R178_9GAMM</name>
<evidence type="ECO:0000259" key="1">
    <source>
        <dbReference type="Pfam" id="PF01796"/>
    </source>
</evidence>
<dbReference type="InterPro" id="IPR052513">
    <property type="entry name" value="Thioester_dehydratase-like"/>
</dbReference>
<dbReference type="EMBL" id="ARXS01000016">
    <property type="protein sequence ID" value="MCU5783462.1"/>
    <property type="molecule type" value="Genomic_DNA"/>
</dbReference>
<keyword evidence="4" id="KW-1185">Reference proteome</keyword>
<evidence type="ECO:0000313" key="4">
    <source>
        <dbReference type="Proteomes" id="UP001064106"/>
    </source>
</evidence>
<dbReference type="RefSeq" id="WP_262461072.1">
    <property type="nucleotide sequence ID" value="NZ_ARXS01000016.1"/>
</dbReference>
<gene>
    <name evidence="3" type="ORF">MA04_02762</name>
</gene>
<sequence>MGNPVQRPLPDIEDPLYQAHFQGLKDQQLRVQQCDACGQLQWPPRDLCKQCHGDRFHWPVMPDQAVVYTYSVVYRAPHPWFKEHLPYAIVVAELENGLRLLGNAFGADVEKIQCGVRVKAHFQHDEDSGVCFLRWVPTTS</sequence>
<dbReference type="InterPro" id="IPR002878">
    <property type="entry name" value="ChsH2_C"/>
</dbReference>
<accession>A0ABT2R178</accession>
<dbReference type="InterPro" id="IPR022002">
    <property type="entry name" value="ChsH2_Znr"/>
</dbReference>
<proteinExistence type="predicted"/>
<feature type="domain" description="ChsH2 rubredoxin-like zinc ribbon" evidence="2">
    <location>
        <begin position="21"/>
        <end position="56"/>
    </location>
</feature>
<feature type="domain" description="ChsH2 C-terminal OB-fold" evidence="1">
    <location>
        <begin position="58"/>
        <end position="123"/>
    </location>
</feature>
<dbReference type="Proteomes" id="UP001064106">
    <property type="component" value="Unassembled WGS sequence"/>
</dbReference>
<organism evidence="3 4">
    <name type="scientific">Alloalcanivorax balearicus MACL04</name>
    <dbReference type="NCBI Taxonomy" id="1177182"/>
    <lineage>
        <taxon>Bacteria</taxon>
        <taxon>Pseudomonadati</taxon>
        <taxon>Pseudomonadota</taxon>
        <taxon>Gammaproteobacteria</taxon>
        <taxon>Oceanospirillales</taxon>
        <taxon>Alcanivoracaceae</taxon>
        <taxon>Alloalcanivorax</taxon>
    </lineage>
</organism>